<dbReference type="RefSeq" id="WP_198076025.1">
    <property type="nucleotide sequence ID" value="NZ_JAEDAE010000006.1"/>
</dbReference>
<keyword evidence="2" id="KW-1185">Reference proteome</keyword>
<evidence type="ECO:0000313" key="2">
    <source>
        <dbReference type="Proteomes" id="UP000625631"/>
    </source>
</evidence>
<accession>A0ABS0Q996</accession>
<evidence type="ECO:0000313" key="1">
    <source>
        <dbReference type="EMBL" id="MBH8559243.1"/>
    </source>
</evidence>
<gene>
    <name evidence="1" type="ORF">I7X13_14350</name>
</gene>
<reference evidence="1 2" key="1">
    <citation type="submission" date="2020-12" db="EMBL/GenBank/DDBJ databases">
        <title>Hymenobacter sp.</title>
        <authorList>
            <person name="Kim M.K."/>
        </authorList>
    </citation>
    <scope>NUCLEOTIDE SEQUENCE [LARGE SCALE GENOMIC DNA]</scope>
    <source>
        <strain evidence="1 2">BT442</strain>
    </source>
</reference>
<proteinExistence type="predicted"/>
<dbReference type="EMBL" id="JAEDAE010000006">
    <property type="protein sequence ID" value="MBH8559243.1"/>
    <property type="molecule type" value="Genomic_DNA"/>
</dbReference>
<organism evidence="1 2">
    <name type="scientific">Hymenobacter negativus</name>
    <dbReference type="NCBI Taxonomy" id="2795026"/>
    <lineage>
        <taxon>Bacteria</taxon>
        <taxon>Pseudomonadati</taxon>
        <taxon>Bacteroidota</taxon>
        <taxon>Cytophagia</taxon>
        <taxon>Cytophagales</taxon>
        <taxon>Hymenobacteraceae</taxon>
        <taxon>Hymenobacter</taxon>
    </lineage>
</organism>
<name>A0ABS0Q996_9BACT</name>
<evidence type="ECO:0008006" key="3">
    <source>
        <dbReference type="Google" id="ProtNLM"/>
    </source>
</evidence>
<protein>
    <recommendedName>
        <fullName evidence="3">Peptidase C39-like domain-containing protein</fullName>
    </recommendedName>
</protein>
<dbReference type="Proteomes" id="UP000625631">
    <property type="component" value="Unassembled WGS sequence"/>
</dbReference>
<sequence>MPATQIVHQIVPYTEDALAEALSNDWVTPADTRHSQHYACFREYLGPKDDGWNAQTILVEVPYMSQSYLTDYANYYALCFTRYERWCKRIHFFRQAFAEEELTAALGDPQHLIWASYIGYIVVKPLPAPIGATLLRPYQNGDKKERHYPVQRPYHLNLLGQPLTVSTLIFQQQDTNVSACATTALWMAFHKTAFLFQTALPSPYYITEAAGNLFNHSGRSFPNKGLDTFQILNAIRSVGLVSELRNTYKYPNELEKEERGQQLREAKAFIHAYLRMGLPVLLFIKFENLGGHLVTATGYRSPEPDYDFSGNSMVLLSDGIKRMYVHDDGIGPYSRLGFNEETGMLETAWPQNSNWDVREQAWLMAAAVPLVSEIRIQYEQIYQQAAPFNDLFSILLPILLPTEPKAPLVWDIYLSFSNKYKEELLQSQVGSAQKRRQTAGLVLPKYVWIARASLRGAVVIDMVFDATDLHTGFFCQLVSVYSPLYNPLSIVLSDADIQRVLKDTARFDSRYFPLLFAAVGVVVLS</sequence>
<comment type="caution">
    <text evidence="1">The sequence shown here is derived from an EMBL/GenBank/DDBJ whole genome shotgun (WGS) entry which is preliminary data.</text>
</comment>